<sequence length="235" mass="25466">MVSATKNVATLADTPDGGKPRFEAFRALAAAANADGVLVLGQVAHPDGQLFARICKGTVAPSVIHVPAHELCGSYMVTREAIPWRHRPRHYELRACHRRDMGLGKNQATQDVVLRICGRRRGGIEPVRIAQDQGLHNGRASIFNHGGRAGHHGRGWVGQGRGVEPCIARNILEGCIWSAKRPGERPRGPGTQLTWAAKGEEPFDASDEEMAKQHILHVGFVLKSHNAIQADGVDT</sequence>
<dbReference type="RefSeq" id="XP_066668244.1">
    <property type="nucleotide sequence ID" value="XM_066812902.1"/>
</dbReference>
<dbReference type="EMBL" id="JAQQWN010000006">
    <property type="protein sequence ID" value="KAK8080769.1"/>
    <property type="molecule type" value="Genomic_DNA"/>
</dbReference>
<reference evidence="1 2" key="1">
    <citation type="submission" date="2023-01" db="EMBL/GenBank/DDBJ databases">
        <title>Analysis of 21 Apiospora genomes using comparative genomics revels a genus with tremendous synthesis potential of carbohydrate active enzymes and secondary metabolites.</title>
        <authorList>
            <person name="Sorensen T."/>
        </authorList>
    </citation>
    <scope>NUCLEOTIDE SEQUENCE [LARGE SCALE GENOMIC DNA]</scope>
    <source>
        <strain evidence="1 2">CBS 114990</strain>
    </source>
</reference>
<dbReference type="GeneID" id="92045962"/>
<keyword evidence="2" id="KW-1185">Reference proteome</keyword>
<evidence type="ECO:0000313" key="1">
    <source>
        <dbReference type="EMBL" id="KAK8080769.1"/>
    </source>
</evidence>
<evidence type="ECO:0000313" key="2">
    <source>
        <dbReference type="Proteomes" id="UP001433268"/>
    </source>
</evidence>
<dbReference type="Proteomes" id="UP001433268">
    <property type="component" value="Unassembled WGS sequence"/>
</dbReference>
<accession>A0ABR1WB87</accession>
<gene>
    <name evidence="1" type="ORF">PG997_008587</name>
</gene>
<comment type="caution">
    <text evidence="1">The sequence shown here is derived from an EMBL/GenBank/DDBJ whole genome shotgun (WGS) entry which is preliminary data.</text>
</comment>
<protein>
    <submittedName>
        <fullName evidence="1">NADH:flavin oxidoreductase/NADH oxidase-like protein</fullName>
    </submittedName>
</protein>
<name>A0ABR1WB87_9PEZI</name>
<organism evidence="1 2">
    <name type="scientific">Apiospora hydei</name>
    <dbReference type="NCBI Taxonomy" id="1337664"/>
    <lineage>
        <taxon>Eukaryota</taxon>
        <taxon>Fungi</taxon>
        <taxon>Dikarya</taxon>
        <taxon>Ascomycota</taxon>
        <taxon>Pezizomycotina</taxon>
        <taxon>Sordariomycetes</taxon>
        <taxon>Xylariomycetidae</taxon>
        <taxon>Amphisphaeriales</taxon>
        <taxon>Apiosporaceae</taxon>
        <taxon>Apiospora</taxon>
    </lineage>
</organism>
<proteinExistence type="predicted"/>